<keyword evidence="5" id="KW-1185">Reference proteome</keyword>
<feature type="transmembrane region" description="Helical" evidence="2">
    <location>
        <begin position="122"/>
        <end position="145"/>
    </location>
</feature>
<evidence type="ECO:0000313" key="4">
    <source>
        <dbReference type="EMBL" id="MDM5263608.1"/>
    </source>
</evidence>
<dbReference type="Proteomes" id="UP001169066">
    <property type="component" value="Unassembled WGS sequence"/>
</dbReference>
<dbReference type="RefSeq" id="WP_008242379.1">
    <property type="nucleotide sequence ID" value="NZ_JAQIBC010000002.1"/>
</dbReference>
<dbReference type="InterPro" id="IPR018639">
    <property type="entry name" value="DUF2062"/>
</dbReference>
<feature type="domain" description="DUF2062" evidence="3">
    <location>
        <begin position="29"/>
        <end position="155"/>
    </location>
</feature>
<dbReference type="PANTHER" id="PTHR40547">
    <property type="entry name" value="SLL0298 PROTEIN"/>
    <property type="match status" value="1"/>
</dbReference>
<accession>A0ABT7QR83</accession>
<keyword evidence="2" id="KW-0812">Transmembrane</keyword>
<protein>
    <submittedName>
        <fullName evidence="4">DUF2062 domain-containing protein</fullName>
    </submittedName>
</protein>
<dbReference type="PANTHER" id="PTHR40547:SF1">
    <property type="entry name" value="SLL0298 PROTEIN"/>
    <property type="match status" value="1"/>
</dbReference>
<gene>
    <name evidence="4" type="ORF">PF327_05295</name>
</gene>
<dbReference type="EMBL" id="JAQIBC010000002">
    <property type="protein sequence ID" value="MDM5263608.1"/>
    <property type="molecule type" value="Genomic_DNA"/>
</dbReference>
<sequence length="177" mass="20665">MIRKVFKKKPSGSNKIDAFLEKYNLPKAYFAVNRRMVTRGVAVGLFWGFIPMPMQMLAVMATTPFIRFNVPIAISMVWLSNPFTMPPMYYMEYLTGNFILGREGLEDIELTMSWFSEHFDDILVPLYVGTAFYSVIVTGIIYVVLNRLWVKSVHTENKERKQKRRKRNSKKSHPPED</sequence>
<dbReference type="Pfam" id="PF09835">
    <property type="entry name" value="DUF2062"/>
    <property type="match status" value="1"/>
</dbReference>
<evidence type="ECO:0000259" key="3">
    <source>
        <dbReference type="Pfam" id="PF09835"/>
    </source>
</evidence>
<evidence type="ECO:0000256" key="1">
    <source>
        <dbReference type="SAM" id="MobiDB-lite"/>
    </source>
</evidence>
<organism evidence="4 5">
    <name type="scientific">Sulfurovum xiamenensis</name>
    <dbReference type="NCBI Taxonomy" id="3019066"/>
    <lineage>
        <taxon>Bacteria</taxon>
        <taxon>Pseudomonadati</taxon>
        <taxon>Campylobacterota</taxon>
        <taxon>Epsilonproteobacteria</taxon>
        <taxon>Campylobacterales</taxon>
        <taxon>Sulfurovaceae</taxon>
        <taxon>Sulfurovum</taxon>
    </lineage>
</organism>
<feature type="compositionally biased region" description="Basic residues" evidence="1">
    <location>
        <begin position="160"/>
        <end position="177"/>
    </location>
</feature>
<reference evidence="4" key="1">
    <citation type="submission" date="2023-01" db="EMBL/GenBank/DDBJ databases">
        <title>Sulfurovum sp. XTW-4 genome assembly.</title>
        <authorList>
            <person name="Wang J."/>
        </authorList>
    </citation>
    <scope>NUCLEOTIDE SEQUENCE</scope>
    <source>
        <strain evidence="4">XTW-4</strain>
    </source>
</reference>
<evidence type="ECO:0000313" key="5">
    <source>
        <dbReference type="Proteomes" id="UP001169066"/>
    </source>
</evidence>
<keyword evidence="2" id="KW-1133">Transmembrane helix</keyword>
<keyword evidence="2" id="KW-0472">Membrane</keyword>
<comment type="caution">
    <text evidence="4">The sequence shown here is derived from an EMBL/GenBank/DDBJ whole genome shotgun (WGS) entry which is preliminary data.</text>
</comment>
<feature type="region of interest" description="Disordered" evidence="1">
    <location>
        <begin position="158"/>
        <end position="177"/>
    </location>
</feature>
<name>A0ABT7QR83_9BACT</name>
<evidence type="ECO:0000256" key="2">
    <source>
        <dbReference type="SAM" id="Phobius"/>
    </source>
</evidence>
<proteinExistence type="predicted"/>